<name>A0AAD2HB19_9AGAR</name>
<protein>
    <submittedName>
        <fullName evidence="1">Uncharacterized protein</fullName>
    </submittedName>
</protein>
<evidence type="ECO:0000313" key="2">
    <source>
        <dbReference type="Proteomes" id="UP001295794"/>
    </source>
</evidence>
<organism evidence="1 2">
    <name type="scientific">Mycena citricolor</name>
    <dbReference type="NCBI Taxonomy" id="2018698"/>
    <lineage>
        <taxon>Eukaryota</taxon>
        <taxon>Fungi</taxon>
        <taxon>Dikarya</taxon>
        <taxon>Basidiomycota</taxon>
        <taxon>Agaricomycotina</taxon>
        <taxon>Agaricomycetes</taxon>
        <taxon>Agaricomycetidae</taxon>
        <taxon>Agaricales</taxon>
        <taxon>Marasmiineae</taxon>
        <taxon>Mycenaceae</taxon>
        <taxon>Mycena</taxon>
    </lineage>
</organism>
<dbReference type="Proteomes" id="UP001295794">
    <property type="component" value="Unassembled WGS sequence"/>
</dbReference>
<accession>A0AAD2HB19</accession>
<dbReference type="AlphaFoldDB" id="A0AAD2HB19"/>
<feature type="non-terminal residue" evidence="1">
    <location>
        <position position="1"/>
    </location>
</feature>
<sequence>GARSETGYHSLLDVVLRDNVLYFFVCVPRSPHRRTDADTSRRITCILVFNNVSLSGRSQSNALIRWRGTADGRRKSRSCVVTDLMLNGDGP</sequence>
<proteinExistence type="predicted"/>
<keyword evidence="2" id="KW-1185">Reference proteome</keyword>
<evidence type="ECO:0000313" key="1">
    <source>
        <dbReference type="EMBL" id="CAK5271488.1"/>
    </source>
</evidence>
<dbReference type="EMBL" id="CAVNYO010000172">
    <property type="protein sequence ID" value="CAK5271488.1"/>
    <property type="molecule type" value="Genomic_DNA"/>
</dbReference>
<comment type="caution">
    <text evidence="1">The sequence shown here is derived from an EMBL/GenBank/DDBJ whole genome shotgun (WGS) entry which is preliminary data.</text>
</comment>
<gene>
    <name evidence="1" type="ORF">MYCIT1_LOCUS16555</name>
</gene>
<reference evidence="1" key="1">
    <citation type="submission" date="2023-11" db="EMBL/GenBank/DDBJ databases">
        <authorList>
            <person name="De Vega J J."/>
            <person name="De Vega J J."/>
        </authorList>
    </citation>
    <scope>NUCLEOTIDE SEQUENCE</scope>
</reference>